<name>A0AAN7LDV0_TRANT</name>
<accession>A0AAN7LDV0</accession>
<sequence length="108" mass="11806">MKPADAEVKIDCKFEVKTTEEVMFSKWNTNRYGGTTLTYLPLMGSSVLGTPPSFPPVEQASCGPLPPCATSLGTVPHLMKLPVRSKRANLCIYSLNEGQESLQALEIF</sequence>
<evidence type="ECO:0000313" key="2">
    <source>
        <dbReference type="Proteomes" id="UP001346149"/>
    </source>
</evidence>
<evidence type="ECO:0000313" key="1">
    <source>
        <dbReference type="EMBL" id="KAK4779091.1"/>
    </source>
</evidence>
<dbReference type="EMBL" id="JAXQNO010000017">
    <property type="protein sequence ID" value="KAK4779091.1"/>
    <property type="molecule type" value="Genomic_DNA"/>
</dbReference>
<organism evidence="1 2">
    <name type="scientific">Trapa natans</name>
    <name type="common">Water chestnut</name>
    <dbReference type="NCBI Taxonomy" id="22666"/>
    <lineage>
        <taxon>Eukaryota</taxon>
        <taxon>Viridiplantae</taxon>
        <taxon>Streptophyta</taxon>
        <taxon>Embryophyta</taxon>
        <taxon>Tracheophyta</taxon>
        <taxon>Spermatophyta</taxon>
        <taxon>Magnoliopsida</taxon>
        <taxon>eudicotyledons</taxon>
        <taxon>Gunneridae</taxon>
        <taxon>Pentapetalae</taxon>
        <taxon>rosids</taxon>
        <taxon>malvids</taxon>
        <taxon>Myrtales</taxon>
        <taxon>Lythraceae</taxon>
        <taxon>Trapa</taxon>
    </lineage>
</organism>
<dbReference type="Proteomes" id="UP001346149">
    <property type="component" value="Unassembled WGS sequence"/>
</dbReference>
<gene>
    <name evidence="1" type="ORF">SAY86_006619</name>
</gene>
<dbReference type="AlphaFoldDB" id="A0AAN7LDV0"/>
<protein>
    <submittedName>
        <fullName evidence="1">Uncharacterized protein</fullName>
    </submittedName>
</protein>
<comment type="caution">
    <text evidence="1">The sequence shown here is derived from an EMBL/GenBank/DDBJ whole genome shotgun (WGS) entry which is preliminary data.</text>
</comment>
<proteinExistence type="predicted"/>
<reference evidence="1 2" key="1">
    <citation type="journal article" date="2023" name="Hortic Res">
        <title>Pangenome of water caltrop reveals structural variations and asymmetric subgenome divergence after allopolyploidization.</title>
        <authorList>
            <person name="Zhang X."/>
            <person name="Chen Y."/>
            <person name="Wang L."/>
            <person name="Yuan Y."/>
            <person name="Fang M."/>
            <person name="Shi L."/>
            <person name="Lu R."/>
            <person name="Comes H.P."/>
            <person name="Ma Y."/>
            <person name="Chen Y."/>
            <person name="Huang G."/>
            <person name="Zhou Y."/>
            <person name="Zheng Z."/>
            <person name="Qiu Y."/>
        </authorList>
    </citation>
    <scope>NUCLEOTIDE SEQUENCE [LARGE SCALE GENOMIC DNA]</scope>
    <source>
        <strain evidence="1">F231</strain>
    </source>
</reference>
<keyword evidence="2" id="KW-1185">Reference proteome</keyword>